<evidence type="ECO:0000256" key="2">
    <source>
        <dbReference type="SAM" id="Phobius"/>
    </source>
</evidence>
<feature type="transmembrane region" description="Helical" evidence="2">
    <location>
        <begin position="274"/>
        <end position="292"/>
    </location>
</feature>
<feature type="domain" description="CAAX prenyl protease 2/Lysostaphin resistance protein A-like" evidence="3">
    <location>
        <begin position="169"/>
        <end position="283"/>
    </location>
</feature>
<dbReference type="PANTHER" id="PTHR36435:SF6">
    <property type="entry name" value="ABORTIVE INFECTION PROTEIN"/>
    <property type="match status" value="1"/>
</dbReference>
<evidence type="ECO:0000259" key="3">
    <source>
        <dbReference type="Pfam" id="PF02517"/>
    </source>
</evidence>
<dbReference type="Proteomes" id="UP000547458">
    <property type="component" value="Unassembled WGS sequence"/>
</dbReference>
<dbReference type="EMBL" id="JAATJL010000001">
    <property type="protein sequence ID" value="NJC24249.1"/>
    <property type="molecule type" value="Genomic_DNA"/>
</dbReference>
<gene>
    <name evidence="4" type="ORF">BJ994_003325</name>
</gene>
<keyword evidence="2" id="KW-1133">Transmembrane helix</keyword>
<evidence type="ECO:0000313" key="5">
    <source>
        <dbReference type="Proteomes" id="UP000547458"/>
    </source>
</evidence>
<dbReference type="InterPro" id="IPR052710">
    <property type="entry name" value="CAAX_protease"/>
</dbReference>
<comment type="caution">
    <text evidence="4">The sequence shown here is derived from an EMBL/GenBank/DDBJ whole genome shotgun (WGS) entry which is preliminary data.</text>
</comment>
<dbReference type="GO" id="GO:0004175">
    <property type="term" value="F:endopeptidase activity"/>
    <property type="evidence" value="ECO:0007669"/>
    <property type="project" value="UniProtKB-ARBA"/>
</dbReference>
<feature type="transmembrane region" description="Helical" evidence="2">
    <location>
        <begin position="47"/>
        <end position="70"/>
    </location>
</feature>
<feature type="region of interest" description="Disordered" evidence="1">
    <location>
        <begin position="1"/>
        <end position="21"/>
    </location>
</feature>
<dbReference type="RefSeq" id="WP_167995520.1">
    <property type="nucleotide sequence ID" value="NZ_JAATJL010000001.1"/>
</dbReference>
<accession>A0A846RT73</accession>
<sequence length="298" mass="31433">MDRFPDPKPGAPAPGATSSGVHDQLRLANPAQVTADGLVAPRWGAGLALIGLVLVVALPLAGTLALVEVLPFGPPLVFASLLLTWTAMLGVSIYASRRHGFRSLTRDFGLRFRWVDLAIGLGVGVAARIILAFLLAIITLLWPLEEGEVIQGNAEQFVTGDTVWLIVNGVLGGVLIAPFLEELFNRGLVLRGLQNALWLRRTGPKGQAVTPGVQRRSLMTSTVIAVLASSLAFGLLHTGAVADLRSSIYLLLSTFVVGLVCGVLTVITRRLGAAIVTHIVFNGTGVGLLLLVPPEMLP</sequence>
<dbReference type="InterPro" id="IPR003675">
    <property type="entry name" value="Rce1/LyrA-like_dom"/>
</dbReference>
<dbReference type="GO" id="GO:0080120">
    <property type="term" value="P:CAAX-box protein maturation"/>
    <property type="evidence" value="ECO:0007669"/>
    <property type="project" value="UniProtKB-ARBA"/>
</dbReference>
<feature type="transmembrane region" description="Helical" evidence="2">
    <location>
        <begin position="162"/>
        <end position="180"/>
    </location>
</feature>
<name>A0A846RT73_9MICC</name>
<protein>
    <recommendedName>
        <fullName evidence="3">CAAX prenyl protease 2/Lysostaphin resistance protein A-like domain-containing protein</fullName>
    </recommendedName>
</protein>
<organism evidence="4 5">
    <name type="scientific">Arthrobacter pigmenti</name>
    <dbReference type="NCBI Taxonomy" id="271432"/>
    <lineage>
        <taxon>Bacteria</taxon>
        <taxon>Bacillati</taxon>
        <taxon>Actinomycetota</taxon>
        <taxon>Actinomycetes</taxon>
        <taxon>Micrococcales</taxon>
        <taxon>Micrococcaceae</taxon>
        <taxon>Arthrobacter</taxon>
    </lineage>
</organism>
<keyword evidence="2" id="KW-0472">Membrane</keyword>
<evidence type="ECO:0000256" key="1">
    <source>
        <dbReference type="SAM" id="MobiDB-lite"/>
    </source>
</evidence>
<reference evidence="4 5" key="1">
    <citation type="submission" date="2020-03" db="EMBL/GenBank/DDBJ databases">
        <title>Sequencing the genomes of 1000 actinobacteria strains.</title>
        <authorList>
            <person name="Klenk H.-P."/>
        </authorList>
    </citation>
    <scope>NUCLEOTIDE SEQUENCE [LARGE SCALE GENOMIC DNA]</scope>
    <source>
        <strain evidence="4 5">DSM 16403</strain>
    </source>
</reference>
<feature type="transmembrane region" description="Helical" evidence="2">
    <location>
        <begin position="76"/>
        <end position="96"/>
    </location>
</feature>
<dbReference type="PANTHER" id="PTHR36435">
    <property type="entry name" value="SLR1288 PROTEIN"/>
    <property type="match status" value="1"/>
</dbReference>
<keyword evidence="5" id="KW-1185">Reference proteome</keyword>
<feature type="transmembrane region" description="Helical" evidence="2">
    <location>
        <begin position="248"/>
        <end position="267"/>
    </location>
</feature>
<dbReference type="AlphaFoldDB" id="A0A846RT73"/>
<dbReference type="Pfam" id="PF02517">
    <property type="entry name" value="Rce1-like"/>
    <property type="match status" value="1"/>
</dbReference>
<evidence type="ECO:0000313" key="4">
    <source>
        <dbReference type="EMBL" id="NJC24249.1"/>
    </source>
</evidence>
<proteinExistence type="predicted"/>
<feature type="transmembrane region" description="Helical" evidence="2">
    <location>
        <begin position="223"/>
        <end position="242"/>
    </location>
</feature>
<keyword evidence="2" id="KW-0812">Transmembrane</keyword>
<feature type="transmembrane region" description="Helical" evidence="2">
    <location>
        <begin position="117"/>
        <end position="142"/>
    </location>
</feature>